<comment type="caution">
    <text evidence="4">The sequence shown here is derived from an EMBL/GenBank/DDBJ whole genome shotgun (WGS) entry which is preliminary data.</text>
</comment>
<reference evidence="4" key="1">
    <citation type="submission" date="2020-06" db="EMBL/GenBank/DDBJ databases">
        <authorList>
            <consortium name="Plant Systems Biology data submission"/>
        </authorList>
    </citation>
    <scope>NUCLEOTIDE SEQUENCE</scope>
    <source>
        <strain evidence="4">D6</strain>
    </source>
</reference>
<accession>A0A9N8EUA3</accession>
<dbReference type="InterPro" id="IPR027806">
    <property type="entry name" value="HARBI1_dom"/>
</dbReference>
<protein>
    <recommendedName>
        <fullName evidence="3">DDE Tnp4 domain-containing protein</fullName>
    </recommendedName>
</protein>
<sequence>MITSQTFLLIGLPGSRFRSREERLIRFKSMYGISPEVASDLWYMCDFRRGTKPKHLLWGLLQLNVYASEHVLTTITGVDRKTFRKWSWACIESIWNSLPDVVKLADRFKAGPYGSKRRTCLMTVDGTDFPIAEPQPFDKKWFCQKTRHAGVRYEVAVCIQTGEIVHVNGPFACGRWPDLKIYRSFLKQMLQPGEMVEADDGYPDLTVRMASHHVSHQDTRARSRARARHEATNKLFKQWGCLRQSFRHPLYKHKYCFGAVVVCTQLSMRREGVPFHVVY</sequence>
<dbReference type="EMBL" id="CAICTM010001968">
    <property type="protein sequence ID" value="CAB9527282.1"/>
    <property type="molecule type" value="Genomic_DNA"/>
</dbReference>
<evidence type="ECO:0000313" key="4">
    <source>
        <dbReference type="EMBL" id="CAB9527282.1"/>
    </source>
</evidence>
<keyword evidence="5" id="KW-1185">Reference proteome</keyword>
<name>A0A9N8EUA3_9STRA</name>
<dbReference type="Proteomes" id="UP001153069">
    <property type="component" value="Unassembled WGS sequence"/>
</dbReference>
<comment type="cofactor">
    <cofactor evidence="1">
        <name>a divalent metal cation</name>
        <dbReference type="ChEBI" id="CHEBI:60240"/>
    </cofactor>
</comment>
<evidence type="ECO:0000256" key="1">
    <source>
        <dbReference type="ARBA" id="ARBA00001968"/>
    </source>
</evidence>
<dbReference type="GO" id="GO:0046872">
    <property type="term" value="F:metal ion binding"/>
    <property type="evidence" value="ECO:0007669"/>
    <property type="project" value="UniProtKB-KW"/>
</dbReference>
<evidence type="ECO:0000259" key="3">
    <source>
        <dbReference type="Pfam" id="PF13359"/>
    </source>
</evidence>
<gene>
    <name evidence="4" type="ORF">SEMRO_1970_G308540.1</name>
</gene>
<evidence type="ECO:0000256" key="2">
    <source>
        <dbReference type="ARBA" id="ARBA00022723"/>
    </source>
</evidence>
<organism evidence="4 5">
    <name type="scientific">Seminavis robusta</name>
    <dbReference type="NCBI Taxonomy" id="568900"/>
    <lineage>
        <taxon>Eukaryota</taxon>
        <taxon>Sar</taxon>
        <taxon>Stramenopiles</taxon>
        <taxon>Ochrophyta</taxon>
        <taxon>Bacillariophyta</taxon>
        <taxon>Bacillariophyceae</taxon>
        <taxon>Bacillariophycidae</taxon>
        <taxon>Naviculales</taxon>
        <taxon>Naviculaceae</taxon>
        <taxon>Seminavis</taxon>
    </lineage>
</organism>
<dbReference type="AlphaFoldDB" id="A0A9N8EUA3"/>
<dbReference type="OrthoDB" id="38519at2759"/>
<feature type="domain" description="DDE Tnp4" evidence="3">
    <location>
        <begin position="124"/>
        <end position="264"/>
    </location>
</feature>
<dbReference type="Pfam" id="PF13359">
    <property type="entry name" value="DDE_Tnp_4"/>
    <property type="match status" value="1"/>
</dbReference>
<keyword evidence="2" id="KW-0479">Metal-binding</keyword>
<evidence type="ECO:0000313" key="5">
    <source>
        <dbReference type="Proteomes" id="UP001153069"/>
    </source>
</evidence>
<proteinExistence type="predicted"/>